<dbReference type="EMBL" id="CP045875">
    <property type="protein sequence ID" value="QGG47057.1"/>
    <property type="molecule type" value="Genomic_DNA"/>
</dbReference>
<evidence type="ECO:0000256" key="5">
    <source>
        <dbReference type="ARBA" id="ARBA00023274"/>
    </source>
</evidence>
<reference evidence="11" key="1">
    <citation type="submission" date="2019-11" db="EMBL/GenBank/DDBJ databases">
        <title>Genome sequence of Heliorestis convoluta strain HH, an alkaliphilic and minimalistic phototrophic bacterium from a soda lake in Egypt.</title>
        <authorList>
            <person name="Dewey E.D."/>
            <person name="Stokes L.M."/>
            <person name="Burchell B.M."/>
            <person name="Shaffer K.N."/>
            <person name="Huntington A.M."/>
            <person name="Baker J.M."/>
            <person name="Nadendla S."/>
            <person name="Giglio M.G."/>
            <person name="Touchman J.W."/>
            <person name="Blankenship R.E."/>
            <person name="Madigan M.T."/>
            <person name="Sattley W.M."/>
        </authorList>
    </citation>
    <scope>NUCLEOTIDE SEQUENCE [LARGE SCALE GENOMIC DNA]</scope>
    <source>
        <strain evidence="11">HH</strain>
    </source>
</reference>
<evidence type="ECO:0000256" key="7">
    <source>
        <dbReference type="HAMAP-Rule" id="MF_00503"/>
    </source>
</evidence>
<keyword evidence="5 7" id="KW-0687">Ribonucleoprotein</keyword>
<dbReference type="Pfam" id="PF01281">
    <property type="entry name" value="Ribosomal_L9_N"/>
    <property type="match status" value="1"/>
</dbReference>
<keyword evidence="8" id="KW-0175">Coiled coil</keyword>
<dbReference type="RefSeq" id="WP_153724513.1">
    <property type="nucleotide sequence ID" value="NZ_CP045875.1"/>
</dbReference>
<dbReference type="Proteomes" id="UP000366051">
    <property type="component" value="Chromosome"/>
</dbReference>
<evidence type="ECO:0000256" key="8">
    <source>
        <dbReference type="SAM" id="Coils"/>
    </source>
</evidence>
<dbReference type="HAMAP" id="MF_00503">
    <property type="entry name" value="Ribosomal_bL9"/>
    <property type="match status" value="1"/>
</dbReference>
<dbReference type="NCBIfam" id="TIGR00158">
    <property type="entry name" value="L9"/>
    <property type="match status" value="1"/>
</dbReference>
<dbReference type="GO" id="GO:1990904">
    <property type="term" value="C:ribonucleoprotein complex"/>
    <property type="evidence" value="ECO:0007669"/>
    <property type="project" value="UniProtKB-KW"/>
</dbReference>
<dbReference type="OrthoDB" id="9788336at2"/>
<evidence type="ECO:0000313" key="11">
    <source>
        <dbReference type="Proteomes" id="UP000366051"/>
    </source>
</evidence>
<accession>A0A5Q2MX52</accession>
<dbReference type="GO" id="GO:0003735">
    <property type="term" value="F:structural constituent of ribosome"/>
    <property type="evidence" value="ECO:0007669"/>
    <property type="project" value="InterPro"/>
</dbReference>
<dbReference type="SUPFAM" id="SSF55653">
    <property type="entry name" value="Ribosomal protein L9 C-domain"/>
    <property type="match status" value="1"/>
</dbReference>
<dbReference type="AlphaFoldDB" id="A0A5Q2MX52"/>
<evidence type="ECO:0000256" key="3">
    <source>
        <dbReference type="ARBA" id="ARBA00022884"/>
    </source>
</evidence>
<dbReference type="SUPFAM" id="SSF55658">
    <property type="entry name" value="L9 N-domain-like"/>
    <property type="match status" value="1"/>
</dbReference>
<sequence>MKVILQEDVKKLGKKGDIVEVKEGYGRNFLMARGLALEANKGNMNTLERQKANEAKRKEEELAAAKALGQKLQGITVTIKAKAGDGGRLFGAVTNKEIAETLQKEKGLKIDKRKLELKQPIKALGLYTITVKIHPAVSEELKVQVISE</sequence>
<dbReference type="InterPro" id="IPR020069">
    <property type="entry name" value="Ribosomal_bL9_C"/>
</dbReference>
<dbReference type="PANTHER" id="PTHR21368">
    <property type="entry name" value="50S RIBOSOMAL PROTEIN L9"/>
    <property type="match status" value="1"/>
</dbReference>
<evidence type="ECO:0000256" key="2">
    <source>
        <dbReference type="ARBA" id="ARBA00022730"/>
    </source>
</evidence>
<feature type="domain" description="Ribosomal protein L9" evidence="9">
    <location>
        <begin position="13"/>
        <end position="40"/>
    </location>
</feature>
<keyword evidence="11" id="KW-1185">Reference proteome</keyword>
<evidence type="ECO:0000256" key="6">
    <source>
        <dbReference type="ARBA" id="ARBA00035292"/>
    </source>
</evidence>
<keyword evidence="4 7" id="KW-0689">Ribosomal protein</keyword>
<dbReference type="InterPro" id="IPR009027">
    <property type="entry name" value="Ribosomal_bL9/RNase_H1_N"/>
</dbReference>
<protein>
    <recommendedName>
        <fullName evidence="6 7">Large ribosomal subunit protein bL9</fullName>
    </recommendedName>
</protein>
<dbReference type="GO" id="GO:0006412">
    <property type="term" value="P:translation"/>
    <property type="evidence" value="ECO:0007669"/>
    <property type="project" value="UniProtKB-UniRule"/>
</dbReference>
<dbReference type="InterPro" id="IPR020070">
    <property type="entry name" value="Ribosomal_bL9_N"/>
</dbReference>
<dbReference type="FunFam" id="3.40.5.10:FF:000002">
    <property type="entry name" value="50S ribosomal protein L9"/>
    <property type="match status" value="1"/>
</dbReference>
<dbReference type="Pfam" id="PF03948">
    <property type="entry name" value="Ribosomal_L9_C"/>
    <property type="match status" value="1"/>
</dbReference>
<comment type="function">
    <text evidence="7">Binds to the 23S rRNA.</text>
</comment>
<organism evidence="10 11">
    <name type="scientific">Heliorestis convoluta</name>
    <dbReference type="NCBI Taxonomy" id="356322"/>
    <lineage>
        <taxon>Bacteria</taxon>
        <taxon>Bacillati</taxon>
        <taxon>Bacillota</taxon>
        <taxon>Clostridia</taxon>
        <taxon>Eubacteriales</taxon>
        <taxon>Heliobacteriaceae</taxon>
        <taxon>Heliorestis</taxon>
    </lineage>
</organism>
<dbReference type="GO" id="GO:0005840">
    <property type="term" value="C:ribosome"/>
    <property type="evidence" value="ECO:0007669"/>
    <property type="project" value="UniProtKB-KW"/>
</dbReference>
<dbReference type="InterPro" id="IPR036935">
    <property type="entry name" value="Ribosomal_bL9_N_sf"/>
</dbReference>
<comment type="similarity">
    <text evidence="1 7">Belongs to the bacterial ribosomal protein bL9 family.</text>
</comment>
<feature type="coiled-coil region" evidence="8">
    <location>
        <begin position="37"/>
        <end position="68"/>
    </location>
</feature>
<dbReference type="InterPro" id="IPR036791">
    <property type="entry name" value="Ribosomal_bL9_C_sf"/>
</dbReference>
<dbReference type="Gene3D" id="3.40.5.10">
    <property type="entry name" value="Ribosomal protein L9, N-terminal domain"/>
    <property type="match status" value="1"/>
</dbReference>
<evidence type="ECO:0000256" key="1">
    <source>
        <dbReference type="ARBA" id="ARBA00010605"/>
    </source>
</evidence>
<dbReference type="InterPro" id="IPR000244">
    <property type="entry name" value="Ribosomal_bL9"/>
</dbReference>
<evidence type="ECO:0000259" key="9">
    <source>
        <dbReference type="PROSITE" id="PS00651"/>
    </source>
</evidence>
<dbReference type="KEGG" id="hcv:FTV88_0901"/>
<proteinExistence type="inferred from homology"/>
<evidence type="ECO:0000313" key="10">
    <source>
        <dbReference type="EMBL" id="QGG47057.1"/>
    </source>
</evidence>
<dbReference type="GO" id="GO:0019843">
    <property type="term" value="F:rRNA binding"/>
    <property type="evidence" value="ECO:0007669"/>
    <property type="project" value="UniProtKB-UniRule"/>
</dbReference>
<keyword evidence="2 7" id="KW-0699">rRNA-binding</keyword>
<dbReference type="Gene3D" id="3.10.430.100">
    <property type="entry name" value="Ribosomal protein L9, C-terminal domain"/>
    <property type="match status" value="1"/>
</dbReference>
<dbReference type="InterPro" id="IPR020594">
    <property type="entry name" value="Ribosomal_bL9_bac/chp"/>
</dbReference>
<keyword evidence="3 7" id="KW-0694">RNA-binding</keyword>
<dbReference type="PROSITE" id="PS00651">
    <property type="entry name" value="RIBOSOMAL_L9"/>
    <property type="match status" value="1"/>
</dbReference>
<name>A0A5Q2MX52_9FIRM</name>
<evidence type="ECO:0000256" key="4">
    <source>
        <dbReference type="ARBA" id="ARBA00022980"/>
    </source>
</evidence>
<gene>
    <name evidence="7 10" type="primary">rplI</name>
    <name evidence="10" type="ORF">FTV88_0901</name>
</gene>